<dbReference type="PANTHER" id="PTHR11652">
    <property type="entry name" value="30S RIBOSOMAL PROTEIN S12 FAMILY MEMBER"/>
    <property type="match status" value="1"/>
</dbReference>
<dbReference type="Proteomes" id="UP000636479">
    <property type="component" value="Unassembled WGS sequence"/>
</dbReference>
<evidence type="ECO:0000256" key="3">
    <source>
        <dbReference type="ARBA" id="ARBA00023274"/>
    </source>
</evidence>
<sequence length="195" mass="21546">MFAALRLGRQLALRAPPRPSSTAGPSRILLQSQLTLPRSFHATPPAFVTLNQSSKRKRNARRVAKSKSPLLNNSPQRKGVCIQVFTAKPKKPNSGKRKVARVKLSTGKTCQAYISGEGHNLQEHSVVLVRGGKAQLSHSHRRQKHKPISPFLVVKCLCSQESLSRHTLLPAVTIQLYQLPQPFPPPSEIHKRGGQ</sequence>
<dbReference type="GO" id="GO:0003735">
    <property type="term" value="F:structural constituent of ribosome"/>
    <property type="evidence" value="ECO:0007669"/>
    <property type="project" value="InterPro"/>
</dbReference>
<dbReference type="GO" id="GO:0015935">
    <property type="term" value="C:small ribosomal subunit"/>
    <property type="evidence" value="ECO:0007669"/>
    <property type="project" value="InterPro"/>
</dbReference>
<dbReference type="GO" id="GO:0006412">
    <property type="term" value="P:translation"/>
    <property type="evidence" value="ECO:0007669"/>
    <property type="project" value="InterPro"/>
</dbReference>
<comment type="similarity">
    <text evidence="1">Belongs to the universal ribosomal protein uS12 family.</text>
</comment>
<reference evidence="5" key="1">
    <citation type="submission" date="2020-05" db="EMBL/GenBank/DDBJ databases">
        <title>Mycena genomes resolve the evolution of fungal bioluminescence.</title>
        <authorList>
            <person name="Tsai I.J."/>
        </authorList>
    </citation>
    <scope>NUCLEOTIDE SEQUENCE</scope>
    <source>
        <strain evidence="5">171206Taipei</strain>
    </source>
</reference>
<dbReference type="Gene3D" id="2.40.50.140">
    <property type="entry name" value="Nucleic acid-binding proteins"/>
    <property type="match status" value="1"/>
</dbReference>
<dbReference type="OrthoDB" id="361013at2759"/>
<dbReference type="PRINTS" id="PR01034">
    <property type="entry name" value="RIBOSOMALS12"/>
</dbReference>
<dbReference type="InterPro" id="IPR005679">
    <property type="entry name" value="Ribosomal_uS12_bac"/>
</dbReference>
<comment type="caution">
    <text evidence="5">The sequence shown here is derived from an EMBL/GenBank/DDBJ whole genome shotgun (WGS) entry which is preliminary data.</text>
</comment>
<dbReference type="GeneID" id="59350474"/>
<evidence type="ECO:0000256" key="4">
    <source>
        <dbReference type="SAM" id="MobiDB-lite"/>
    </source>
</evidence>
<proteinExistence type="inferred from homology"/>
<keyword evidence="3" id="KW-0687">Ribonucleoprotein</keyword>
<dbReference type="NCBIfam" id="TIGR00981">
    <property type="entry name" value="rpsL_bact"/>
    <property type="match status" value="1"/>
</dbReference>
<dbReference type="InterPro" id="IPR006032">
    <property type="entry name" value="Ribosomal_uS12"/>
</dbReference>
<evidence type="ECO:0000256" key="1">
    <source>
        <dbReference type="ARBA" id="ARBA00005657"/>
    </source>
</evidence>
<evidence type="ECO:0008006" key="7">
    <source>
        <dbReference type="Google" id="ProtNLM"/>
    </source>
</evidence>
<dbReference type="SUPFAM" id="SSF50249">
    <property type="entry name" value="Nucleic acid-binding proteins"/>
    <property type="match status" value="1"/>
</dbReference>
<organism evidence="5 6">
    <name type="scientific">Mycena indigotica</name>
    <dbReference type="NCBI Taxonomy" id="2126181"/>
    <lineage>
        <taxon>Eukaryota</taxon>
        <taxon>Fungi</taxon>
        <taxon>Dikarya</taxon>
        <taxon>Basidiomycota</taxon>
        <taxon>Agaricomycotina</taxon>
        <taxon>Agaricomycetes</taxon>
        <taxon>Agaricomycetidae</taxon>
        <taxon>Agaricales</taxon>
        <taxon>Marasmiineae</taxon>
        <taxon>Mycenaceae</taxon>
        <taxon>Mycena</taxon>
    </lineage>
</organism>
<dbReference type="InterPro" id="IPR012340">
    <property type="entry name" value="NA-bd_OB-fold"/>
</dbReference>
<gene>
    <name evidence="5" type="ORF">MIND_01142000</name>
</gene>
<name>A0A8H6VTR4_9AGAR</name>
<feature type="compositionally biased region" description="Basic residues" evidence="4">
    <location>
        <begin position="54"/>
        <end position="65"/>
    </location>
</feature>
<dbReference type="RefSeq" id="XP_037215790.1">
    <property type="nucleotide sequence ID" value="XM_037367958.1"/>
</dbReference>
<accession>A0A8H6VTR4</accession>
<keyword evidence="6" id="KW-1185">Reference proteome</keyword>
<keyword evidence="2" id="KW-0689">Ribosomal protein</keyword>
<feature type="region of interest" description="Disordered" evidence="4">
    <location>
        <begin position="52"/>
        <end position="73"/>
    </location>
</feature>
<protein>
    <recommendedName>
        <fullName evidence="7">Ribosomal protein S12</fullName>
    </recommendedName>
</protein>
<evidence type="ECO:0000256" key="2">
    <source>
        <dbReference type="ARBA" id="ARBA00022980"/>
    </source>
</evidence>
<dbReference type="AlphaFoldDB" id="A0A8H6VTR4"/>
<dbReference type="Pfam" id="PF00164">
    <property type="entry name" value="Ribosom_S12_S23"/>
    <property type="match status" value="1"/>
</dbReference>
<dbReference type="EMBL" id="JACAZF010000010">
    <property type="protein sequence ID" value="KAF7293627.1"/>
    <property type="molecule type" value="Genomic_DNA"/>
</dbReference>
<evidence type="ECO:0000313" key="6">
    <source>
        <dbReference type="Proteomes" id="UP000636479"/>
    </source>
</evidence>
<evidence type="ECO:0000313" key="5">
    <source>
        <dbReference type="EMBL" id="KAF7293627.1"/>
    </source>
</evidence>